<feature type="region of interest" description="Disordered" evidence="4">
    <location>
        <begin position="224"/>
        <end position="265"/>
    </location>
</feature>
<keyword evidence="2" id="KW-0722">Serine protease inhibitor</keyword>
<dbReference type="GO" id="GO:0004867">
    <property type="term" value="F:serine-type endopeptidase inhibitor activity"/>
    <property type="evidence" value="ECO:0007669"/>
    <property type="project" value="UniProtKB-KW"/>
</dbReference>
<name>A0AAN7VVW7_9COLE</name>
<feature type="region of interest" description="Disordered" evidence="4">
    <location>
        <begin position="593"/>
        <end position="625"/>
    </location>
</feature>
<feature type="domain" description="Serpin" evidence="5">
    <location>
        <begin position="1013"/>
        <end position="1449"/>
    </location>
</feature>
<feature type="region of interest" description="Disordered" evidence="4">
    <location>
        <begin position="868"/>
        <end position="909"/>
    </location>
</feature>
<keyword evidence="7" id="KW-1185">Reference proteome</keyword>
<feature type="compositionally biased region" description="Low complexity" evidence="4">
    <location>
        <begin position="869"/>
        <end position="885"/>
    </location>
</feature>
<dbReference type="InterPro" id="IPR000215">
    <property type="entry name" value="Serpin_fam"/>
</dbReference>
<evidence type="ECO:0000313" key="6">
    <source>
        <dbReference type="EMBL" id="KAK5650949.1"/>
    </source>
</evidence>
<dbReference type="PANTHER" id="PTHR11461:SF372">
    <property type="entry name" value="ACCESSORY GLAND PROTEIN ACP76A-RELATED"/>
    <property type="match status" value="1"/>
</dbReference>
<reference evidence="6 7" key="1">
    <citation type="journal article" date="2024" name="Insects">
        <title>An Improved Chromosome-Level Genome Assembly of the Firefly Pyrocoelia pectoralis.</title>
        <authorList>
            <person name="Fu X."/>
            <person name="Meyer-Rochow V.B."/>
            <person name="Ballantyne L."/>
            <person name="Zhu X."/>
        </authorList>
    </citation>
    <scope>NUCLEOTIDE SEQUENCE [LARGE SCALE GENOMIC DNA]</scope>
    <source>
        <strain evidence="6">XCY_ONT2</strain>
    </source>
</reference>
<dbReference type="InterPro" id="IPR036186">
    <property type="entry name" value="Serpin_sf"/>
</dbReference>
<gene>
    <name evidence="6" type="ORF">RI129_001978</name>
</gene>
<feature type="region of interest" description="Disordered" evidence="4">
    <location>
        <begin position="568"/>
        <end position="587"/>
    </location>
</feature>
<evidence type="ECO:0000313" key="7">
    <source>
        <dbReference type="Proteomes" id="UP001329430"/>
    </source>
</evidence>
<comment type="caution">
    <text evidence="6">The sequence shown here is derived from an EMBL/GenBank/DDBJ whole genome shotgun (WGS) entry which is preliminary data.</text>
</comment>
<keyword evidence="1" id="KW-0646">Protease inhibitor</keyword>
<proteinExistence type="inferred from homology"/>
<dbReference type="PROSITE" id="PS00284">
    <property type="entry name" value="SERPIN"/>
    <property type="match status" value="1"/>
</dbReference>
<evidence type="ECO:0000256" key="3">
    <source>
        <dbReference type="RuleBase" id="RU000411"/>
    </source>
</evidence>
<dbReference type="InterPro" id="IPR042178">
    <property type="entry name" value="Serpin_sf_1"/>
</dbReference>
<sequence>MLLIIIFASIALALPTPENNDSDGQVSRKVLGSSVVTSVSVIMDSSNGSQTFFADAVGKPMTKPLTATQLASPINLLNPDRYEFYTFDDSGDLVRRLMTLDEIQGIIASGDGDSTNYNSQSLLTLPEQRVDDVINNVQNVLKEEMESHKPVSDGKPEFDTPDVTSTWNLILPALFGNPDSLVPDFIAETVPPSTTTNAPKTTIQTLTTQNSIPTQTITVSEANYAKTESPSATNTESINENLEKSSSTTPSSSITEITDAPTTATTVSQTFEKTENLSTVLDELAQNFDITTEGSERPLTATAEPTTKESLPSQEEQATTTENFSKLTSEITKESLSSQDEQATTTESFPKLITTFEIIKESLSSKDEQATTTESISKLTTFEITTELASTENNMFKEKTTTLAAISATTEEQTTRDTSLMMSTTPIDVITTAIKSEAALNSTTQQESTTDRQIEELTTFAMNSKYTVNSGTTTESAPTTIEMVTAKQSPNLVNNEITTQFPTSTVTMEAQSATSPNLLNKDSAFESPTSTTTVEEGTLKFTTSTEIVTEYLALVTIQERLSTESSAVNESQTHLSNVGSTTDLPMSTKNEPLKDIGSTSFPISEDSTPAASTTENIPNANDVSTTTMYGTTTLDSVTMTETLNTTEKETFGSTTDSFDTTTNYILHSNKVEFDENVNDAVDNLISQIINRESNQTTIENLLSNEDVTEGTTIKLQETTRTSDMSENAEMNRYEEIELDNIDLSTPVSYEEKNIQLWQNMEELKTTFKELTSTEANIDSTTPYIKNETSSSSEPVPNTTNIPYKNLKTDAMELDNFEITTALQVSAKLTATELSSEMEDNSTEVYYLTELSPDKTTLAATAQVSEVANETTTELSASTEAEVTTTRISEPTTAPASAKISSVKTEGPTTSPTLEFVTVETVTSPSAKVEKPELHIINRTISTTAKSDTTWTLVSTVAPHRTTASSEQDKLLLNSVTSVDLVPKPLQGFGLSDSTSALDPDVFQFTELCNELAFSFWSSVTSGISFARSVVVSPFATTSVLAMVFLGARGATSGEMNEILKLDDMVTFNPHAVFKNVVESIEVSKKSGVANSVFVKELYSDKNKGKLLNFYKERVKQFYDGHVEEVNFKEINDVVRRRTNLLVKRQTWGKVTEYLKDNNLSVRPPLAAISANLFQTDCSKASVNGRDGELHFVVLPSIRQRKLVPIPAVVWRSEFLAGYEPGLDATAVAIGRKDQTISTIFVIPGQQGISAPGDGLARLETRLIESAFKQNAWARLLRSLIPRPGLEVQIPRFSHKSIINATAALQRMGLRDLFNAHTADLKGLNGVAHDLYLSDIIQINTFATCGENKIDDTHHSEIYPATTNRSFRRVRKIPQFTHYENSDLADEPRDYQRAFHDPLYDPSYLSLPLQFRPRQARLPEAPRLRFDRPFLYFVRHNPTGLLLHMGRFNPRLLP</sequence>
<evidence type="ECO:0000256" key="4">
    <source>
        <dbReference type="SAM" id="MobiDB-lite"/>
    </source>
</evidence>
<dbReference type="GO" id="GO:0005615">
    <property type="term" value="C:extracellular space"/>
    <property type="evidence" value="ECO:0007669"/>
    <property type="project" value="InterPro"/>
</dbReference>
<evidence type="ECO:0000259" key="5">
    <source>
        <dbReference type="SMART" id="SM00093"/>
    </source>
</evidence>
<dbReference type="InterPro" id="IPR042185">
    <property type="entry name" value="Serpin_sf_2"/>
</dbReference>
<dbReference type="SUPFAM" id="SSF56574">
    <property type="entry name" value="Serpins"/>
    <property type="match status" value="1"/>
</dbReference>
<feature type="compositionally biased region" description="Polar residues" evidence="4">
    <location>
        <begin position="597"/>
        <end position="625"/>
    </location>
</feature>
<dbReference type="InterPro" id="IPR023796">
    <property type="entry name" value="Serpin_dom"/>
</dbReference>
<feature type="region of interest" description="Disordered" evidence="4">
    <location>
        <begin position="289"/>
        <end position="323"/>
    </location>
</feature>
<dbReference type="Pfam" id="PF00079">
    <property type="entry name" value="Serpin"/>
    <property type="match status" value="1"/>
</dbReference>
<dbReference type="EMBL" id="JAVRBK010000001">
    <property type="protein sequence ID" value="KAK5650949.1"/>
    <property type="molecule type" value="Genomic_DNA"/>
</dbReference>
<feature type="compositionally biased region" description="Low complexity" evidence="4">
    <location>
        <begin position="245"/>
        <end position="265"/>
    </location>
</feature>
<protein>
    <recommendedName>
        <fullName evidence="5">Serpin domain-containing protein</fullName>
    </recommendedName>
</protein>
<dbReference type="Gene3D" id="3.30.497.10">
    <property type="entry name" value="Antithrombin, subunit I, domain 2"/>
    <property type="match status" value="1"/>
</dbReference>
<evidence type="ECO:0000256" key="1">
    <source>
        <dbReference type="ARBA" id="ARBA00022690"/>
    </source>
</evidence>
<dbReference type="InterPro" id="IPR023795">
    <property type="entry name" value="Serpin_CS"/>
</dbReference>
<feature type="compositionally biased region" description="Polar residues" evidence="4">
    <location>
        <begin position="224"/>
        <end position="240"/>
    </location>
</feature>
<dbReference type="Proteomes" id="UP001329430">
    <property type="component" value="Chromosome 1"/>
</dbReference>
<evidence type="ECO:0000256" key="2">
    <source>
        <dbReference type="ARBA" id="ARBA00022900"/>
    </source>
</evidence>
<dbReference type="PANTHER" id="PTHR11461">
    <property type="entry name" value="SERINE PROTEASE INHIBITOR, SERPIN"/>
    <property type="match status" value="1"/>
</dbReference>
<feature type="compositionally biased region" description="Polar residues" evidence="4">
    <location>
        <begin position="303"/>
        <end position="323"/>
    </location>
</feature>
<comment type="similarity">
    <text evidence="3">Belongs to the serpin family.</text>
</comment>
<dbReference type="SMART" id="SM00093">
    <property type="entry name" value="SERPIN"/>
    <property type="match status" value="1"/>
</dbReference>
<organism evidence="6 7">
    <name type="scientific">Pyrocoelia pectoralis</name>
    <dbReference type="NCBI Taxonomy" id="417401"/>
    <lineage>
        <taxon>Eukaryota</taxon>
        <taxon>Metazoa</taxon>
        <taxon>Ecdysozoa</taxon>
        <taxon>Arthropoda</taxon>
        <taxon>Hexapoda</taxon>
        <taxon>Insecta</taxon>
        <taxon>Pterygota</taxon>
        <taxon>Neoptera</taxon>
        <taxon>Endopterygota</taxon>
        <taxon>Coleoptera</taxon>
        <taxon>Polyphaga</taxon>
        <taxon>Elateriformia</taxon>
        <taxon>Elateroidea</taxon>
        <taxon>Lampyridae</taxon>
        <taxon>Lampyrinae</taxon>
        <taxon>Pyrocoelia</taxon>
    </lineage>
</organism>
<feature type="compositionally biased region" description="Polar residues" evidence="4">
    <location>
        <begin position="886"/>
        <end position="909"/>
    </location>
</feature>
<accession>A0AAN7VVW7</accession>
<dbReference type="Gene3D" id="2.30.39.10">
    <property type="entry name" value="Alpha-1-antitrypsin, domain 1"/>
    <property type="match status" value="1"/>
</dbReference>